<dbReference type="Gene3D" id="2.10.60.10">
    <property type="entry name" value="CD59"/>
    <property type="match status" value="1"/>
</dbReference>
<dbReference type="InterPro" id="IPR045860">
    <property type="entry name" value="Snake_toxin-like_sf"/>
</dbReference>
<accession>A0AAN8Q3M1</accession>
<organism evidence="4 5">
    <name type="scientific">Coregonus suidteri</name>
    <dbReference type="NCBI Taxonomy" id="861788"/>
    <lineage>
        <taxon>Eukaryota</taxon>
        <taxon>Metazoa</taxon>
        <taxon>Chordata</taxon>
        <taxon>Craniata</taxon>
        <taxon>Vertebrata</taxon>
        <taxon>Euteleostomi</taxon>
        <taxon>Actinopterygii</taxon>
        <taxon>Neopterygii</taxon>
        <taxon>Teleostei</taxon>
        <taxon>Protacanthopterygii</taxon>
        <taxon>Salmoniformes</taxon>
        <taxon>Salmonidae</taxon>
        <taxon>Coregoninae</taxon>
        <taxon>Coregonus</taxon>
    </lineage>
</organism>
<dbReference type="Pfam" id="PF00087">
    <property type="entry name" value="Toxin_TOLIP"/>
    <property type="match status" value="1"/>
</dbReference>
<feature type="domain" description="Snake toxin/toxin-like" evidence="3">
    <location>
        <begin position="14"/>
        <end position="88"/>
    </location>
</feature>
<proteinExistence type="predicted"/>
<gene>
    <name evidence="4" type="ORF">J4Q44_G00391530</name>
</gene>
<dbReference type="PANTHER" id="PTHR10036">
    <property type="entry name" value="CD59 GLYCOPROTEIN"/>
    <property type="match status" value="1"/>
</dbReference>
<keyword evidence="1" id="KW-0732">Signal</keyword>
<dbReference type="InterPro" id="IPR035076">
    <property type="entry name" value="Toxin/TOLIP"/>
</dbReference>
<evidence type="ECO:0000256" key="1">
    <source>
        <dbReference type="ARBA" id="ARBA00022729"/>
    </source>
</evidence>
<comment type="caution">
    <text evidence="4">The sequence shown here is derived from an EMBL/GenBank/DDBJ whole genome shotgun (WGS) entry which is preliminary data.</text>
</comment>
<evidence type="ECO:0000313" key="5">
    <source>
        <dbReference type="Proteomes" id="UP001356427"/>
    </source>
</evidence>
<dbReference type="AlphaFoldDB" id="A0AAN8Q3M1"/>
<evidence type="ECO:0000256" key="2">
    <source>
        <dbReference type="ARBA" id="ARBA00023157"/>
    </source>
</evidence>
<evidence type="ECO:0000259" key="3">
    <source>
        <dbReference type="Pfam" id="PF00087"/>
    </source>
</evidence>
<name>A0AAN8Q3M1_9TELE</name>
<protein>
    <recommendedName>
        <fullName evidence="3">Snake toxin/toxin-like domain-containing protein</fullName>
    </recommendedName>
</protein>
<evidence type="ECO:0000313" key="4">
    <source>
        <dbReference type="EMBL" id="KAK6278332.1"/>
    </source>
</evidence>
<dbReference type="SUPFAM" id="SSF57302">
    <property type="entry name" value="Snake toxin-like"/>
    <property type="match status" value="1"/>
</dbReference>
<keyword evidence="5" id="KW-1185">Reference proteome</keyword>
<dbReference type="Proteomes" id="UP001356427">
    <property type="component" value="Unassembled WGS sequence"/>
</dbReference>
<keyword evidence="2" id="KW-1015">Disulfide bond</keyword>
<dbReference type="GO" id="GO:0098552">
    <property type="term" value="C:side of membrane"/>
    <property type="evidence" value="ECO:0007669"/>
    <property type="project" value="UniProtKB-KW"/>
</dbReference>
<reference evidence="4 5" key="1">
    <citation type="submission" date="2021-04" db="EMBL/GenBank/DDBJ databases">
        <authorList>
            <person name="De Guttry C."/>
            <person name="Zahm M."/>
            <person name="Klopp C."/>
            <person name="Cabau C."/>
            <person name="Louis A."/>
            <person name="Berthelot C."/>
            <person name="Parey E."/>
            <person name="Roest Crollius H."/>
            <person name="Montfort J."/>
            <person name="Robinson-Rechavi M."/>
            <person name="Bucao C."/>
            <person name="Bouchez O."/>
            <person name="Gislard M."/>
            <person name="Lluch J."/>
            <person name="Milhes M."/>
            <person name="Lampietro C."/>
            <person name="Lopez Roques C."/>
            <person name="Donnadieu C."/>
            <person name="Braasch I."/>
            <person name="Desvignes T."/>
            <person name="Postlethwait J."/>
            <person name="Bobe J."/>
            <person name="Wedekind C."/>
            <person name="Guiguen Y."/>
        </authorList>
    </citation>
    <scope>NUCLEOTIDE SEQUENCE [LARGE SCALE GENOMIC DNA]</scope>
    <source>
        <strain evidence="4">Cs_M1</strain>
        <tissue evidence="4">Blood</tissue>
    </source>
</reference>
<dbReference type="EMBL" id="JAGTTL010001432">
    <property type="protein sequence ID" value="KAK6278332.1"/>
    <property type="molecule type" value="Genomic_DNA"/>
</dbReference>
<sequence length="126" mass="13402">MLLLSLSLSSVDALKCYVCNSTTSNADCNKEICLTQNATCMITENNEGEKKVMQQCVSSEHCTQEKAGAGLSESGKGIRVTCCITDRCINAAVATAKPSSGATIHIHTALLLLPLGVLSLLSKYYR</sequence>